<dbReference type="Pfam" id="PF08241">
    <property type="entry name" value="Methyltransf_11"/>
    <property type="match status" value="1"/>
</dbReference>
<dbReference type="Proteomes" id="UP000282892">
    <property type="component" value="Chromosome"/>
</dbReference>
<dbReference type="InterPro" id="IPR013216">
    <property type="entry name" value="Methyltransf_11"/>
</dbReference>
<keyword evidence="3" id="KW-1185">Reference proteome</keyword>
<dbReference type="EMBL" id="CP022572">
    <property type="protein sequence ID" value="AZU63942.1"/>
    <property type="molecule type" value="Genomic_DNA"/>
</dbReference>
<gene>
    <name evidence="2" type="ORF">CHR53_23305</name>
</gene>
<dbReference type="InterPro" id="IPR029063">
    <property type="entry name" value="SAM-dependent_MTases_sf"/>
</dbReference>
<feature type="domain" description="Methyltransferase type 11" evidence="1">
    <location>
        <begin position="48"/>
        <end position="139"/>
    </location>
</feature>
<evidence type="ECO:0000313" key="3">
    <source>
        <dbReference type="Proteomes" id="UP000282892"/>
    </source>
</evidence>
<dbReference type="KEGG" id="nmk:CHR53_23305"/>
<proteinExistence type="predicted"/>
<dbReference type="AlphaFoldDB" id="A0A3Q9QWM2"/>
<dbReference type="OrthoDB" id="323463at2"/>
<dbReference type="GO" id="GO:0008757">
    <property type="term" value="F:S-adenosylmethionine-dependent methyltransferase activity"/>
    <property type="evidence" value="ECO:0007669"/>
    <property type="project" value="InterPro"/>
</dbReference>
<evidence type="ECO:0000313" key="2">
    <source>
        <dbReference type="EMBL" id="AZU63942.1"/>
    </source>
</evidence>
<dbReference type="GO" id="GO:0032259">
    <property type="term" value="P:methylation"/>
    <property type="evidence" value="ECO:0007669"/>
    <property type="project" value="UniProtKB-KW"/>
</dbReference>
<dbReference type="RefSeq" id="WP_127488610.1">
    <property type="nucleotide sequence ID" value="NZ_CP022572.1"/>
</dbReference>
<dbReference type="CDD" id="cd02440">
    <property type="entry name" value="AdoMet_MTases"/>
    <property type="match status" value="1"/>
</dbReference>
<keyword evidence="2" id="KW-0489">Methyltransferase</keyword>
<dbReference type="SUPFAM" id="SSF53335">
    <property type="entry name" value="S-adenosyl-L-methionine-dependent methyltransferases"/>
    <property type="match status" value="1"/>
</dbReference>
<protein>
    <submittedName>
        <fullName evidence="2">SAM-dependent methyltransferase</fullName>
    </submittedName>
</protein>
<reference evidence="2 3" key="1">
    <citation type="submission" date="2017-07" db="EMBL/GenBank/DDBJ databases">
        <title>The complete genome sequence of Bacillus mesonae strain H20-5, an efficient strain improving plant abiotic stress resistance.</title>
        <authorList>
            <person name="Kim S.Y."/>
            <person name="Song H."/>
            <person name="Sang M.K."/>
            <person name="Weon H.-Y."/>
            <person name="Song J."/>
        </authorList>
    </citation>
    <scope>NUCLEOTIDE SEQUENCE [LARGE SCALE GENOMIC DNA]</scope>
    <source>
        <strain evidence="2 3">H20-5</strain>
    </source>
</reference>
<sequence>MNNHWNKWIYRLWSPVYDYFFNKGPFLKARREVFNGINFQPGDKVLFVGVGTGADLELIPINQLEITAIDYSEEMLQQAKKKFSSDVIKFYQMDAQELQLPDDSFDYVVASLILSVVPDSSKAFSEMIRVSRPDGLIVIFDKFSSKPSLVKKLMRPIVKVFGTDIGISFEKIAEEHDGQTIFLLEDHPVLFGDMYRNIKIRKTKA</sequence>
<name>A0A3Q9QWM2_9BACI</name>
<organism evidence="2 3">
    <name type="scientific">Neobacillus mesonae</name>
    <dbReference type="NCBI Taxonomy" id="1193713"/>
    <lineage>
        <taxon>Bacteria</taxon>
        <taxon>Bacillati</taxon>
        <taxon>Bacillota</taxon>
        <taxon>Bacilli</taxon>
        <taxon>Bacillales</taxon>
        <taxon>Bacillaceae</taxon>
        <taxon>Neobacillus</taxon>
    </lineage>
</organism>
<dbReference type="PANTHER" id="PTHR43591">
    <property type="entry name" value="METHYLTRANSFERASE"/>
    <property type="match status" value="1"/>
</dbReference>
<keyword evidence="2" id="KW-0808">Transferase</keyword>
<accession>A0A3Q9QWM2</accession>
<evidence type="ECO:0000259" key="1">
    <source>
        <dbReference type="Pfam" id="PF08241"/>
    </source>
</evidence>
<dbReference type="Gene3D" id="3.40.50.150">
    <property type="entry name" value="Vaccinia Virus protein VP39"/>
    <property type="match status" value="1"/>
</dbReference>
<dbReference type="STRING" id="1193713.GCA_001636315_01558"/>